<dbReference type="RefSeq" id="WP_104370776.1">
    <property type="nucleotide sequence ID" value="NZ_BFAV01000019.1"/>
</dbReference>
<keyword evidence="2" id="KW-1185">Reference proteome</keyword>
<sequence length="501" mass="55564">MATIGQQLTAPEAGWKRYDGAKAEFLYVGNWTHDSNTNYYNSTANYSSSVGSSVNFKFIGNKLRIISAINTARSSNVKITIDGAVNYINTYGNLIYNALVYEKVGLTSGEHTVIIELTEGKIFDLDAIDIDDAGKLIHPILTQKTVLSDMQIGDVIPCRYTALSGAVGTFSELGTCTADEIPVAGSATPDGLFYFIKVRKGLLIADRVVQHSISWDTLNAAKLIECKVPDIIKTSNVTASSYYSNYTPNKAFNGTTNDAFDCWTVRTANLPAILSFEIEQQWINKKYSITRRNDTTGDSPKSWKVEGSNDEIKWYLLHEVNNEQPFAQAEKRFYNADLNGYIKLKFTFLESHNVNYLSIGELSIISNTIIRSLSGGCAYADVNGNKVTIDQSYGGWPINNEWDTYIVKSDLDGKITADDNAVWHHKDNFTRVRDTSLIATYTNRSGVSQAATSSWRIVRGFDNRIGSAWIGLSLDTSNAVSSICGFRPVLEYKEDGSLFWS</sequence>
<dbReference type="Proteomes" id="UP000239549">
    <property type="component" value="Unassembled WGS sequence"/>
</dbReference>
<proteinExistence type="predicted"/>
<dbReference type="OrthoDB" id="7820733at2"/>
<organism evidence="1 2">
    <name type="scientific">Desulfocucumis palustris</name>
    <dbReference type="NCBI Taxonomy" id="1898651"/>
    <lineage>
        <taxon>Bacteria</taxon>
        <taxon>Bacillati</taxon>
        <taxon>Bacillota</taxon>
        <taxon>Clostridia</taxon>
        <taxon>Eubacteriales</taxon>
        <taxon>Desulfocucumaceae</taxon>
        <taxon>Desulfocucumis</taxon>
    </lineage>
</organism>
<dbReference type="Gene3D" id="2.60.120.260">
    <property type="entry name" value="Galactose-binding domain-like"/>
    <property type="match status" value="2"/>
</dbReference>
<dbReference type="AlphaFoldDB" id="A0A2L2X8G4"/>
<dbReference type="EMBL" id="BFAV01000019">
    <property type="protein sequence ID" value="GBF32214.1"/>
    <property type="molecule type" value="Genomic_DNA"/>
</dbReference>
<evidence type="ECO:0000313" key="2">
    <source>
        <dbReference type="Proteomes" id="UP000239549"/>
    </source>
</evidence>
<dbReference type="InterPro" id="IPR008979">
    <property type="entry name" value="Galactose-bd-like_sf"/>
</dbReference>
<accession>A0A2L2X8G4</accession>
<comment type="caution">
    <text evidence="1">The sequence shown here is derived from an EMBL/GenBank/DDBJ whole genome shotgun (WGS) entry which is preliminary data.</text>
</comment>
<name>A0A2L2X8G4_9FIRM</name>
<reference evidence="2" key="1">
    <citation type="submission" date="2018-02" db="EMBL/GenBank/DDBJ databases">
        <title>Genome sequence of Desulfocucumis palustris strain NAW-5.</title>
        <authorList>
            <person name="Watanabe M."/>
            <person name="Kojima H."/>
            <person name="Fukui M."/>
        </authorList>
    </citation>
    <scope>NUCLEOTIDE SEQUENCE [LARGE SCALE GENOMIC DNA]</scope>
    <source>
        <strain evidence="2">NAW-5</strain>
    </source>
</reference>
<dbReference type="SUPFAM" id="SSF49785">
    <property type="entry name" value="Galactose-binding domain-like"/>
    <property type="match status" value="1"/>
</dbReference>
<protein>
    <submittedName>
        <fullName evidence="1">Protein containing cell adhesion domain</fullName>
    </submittedName>
</protein>
<evidence type="ECO:0000313" key="1">
    <source>
        <dbReference type="EMBL" id="GBF32214.1"/>
    </source>
</evidence>
<gene>
    <name evidence="1" type="ORF">DCCM_0405</name>
</gene>